<comment type="caution">
    <text evidence="2">The sequence shown here is derived from an EMBL/GenBank/DDBJ whole genome shotgun (WGS) entry which is preliminary data.</text>
</comment>
<organism evidence="2 3">
    <name type="scientific">Actinomadura montaniterrae</name>
    <dbReference type="NCBI Taxonomy" id="1803903"/>
    <lineage>
        <taxon>Bacteria</taxon>
        <taxon>Bacillati</taxon>
        <taxon>Actinomycetota</taxon>
        <taxon>Actinomycetes</taxon>
        <taxon>Streptosporangiales</taxon>
        <taxon>Thermomonosporaceae</taxon>
        <taxon>Actinomadura</taxon>
    </lineage>
</organism>
<accession>A0A6L3VZM8</accession>
<evidence type="ECO:0000313" key="2">
    <source>
        <dbReference type="EMBL" id="KAB2385952.1"/>
    </source>
</evidence>
<name>A0A6L3VZM8_9ACTN</name>
<keyword evidence="3" id="KW-1185">Reference proteome</keyword>
<reference evidence="2 3" key="1">
    <citation type="submission" date="2019-09" db="EMBL/GenBank/DDBJ databases">
        <title>Actinomadura physcomitrii sp. nov., a novel actinomycete isolated from moss [Physcomitrium sphaericum (Ludw) Fuernr].</title>
        <authorList>
            <person name="Liu C."/>
            <person name="Zhuang X."/>
        </authorList>
    </citation>
    <scope>NUCLEOTIDE SEQUENCE [LARGE SCALE GENOMIC DNA]</scope>
    <source>
        <strain evidence="2 3">CYP1-1B</strain>
    </source>
</reference>
<evidence type="ECO:0000256" key="1">
    <source>
        <dbReference type="SAM" id="MobiDB-lite"/>
    </source>
</evidence>
<dbReference type="Proteomes" id="UP000483004">
    <property type="component" value="Unassembled WGS sequence"/>
</dbReference>
<sequence>MDPHADVVAWQNAGNMLSGAYMPAAQRAALSRAAGATHGVTTVGRAVDAAGRTGVAMVLTTPDSRIRDEYIFDQDTYQYLGQRVVVTNADQGSTGRHRADQLRAAKGLRRRPRPGGGLTRDGLISAEPGSGTSSGHGSAVRRNRNGGIVYMGDLPNGREASRDDEPSRATARTRSQNWR</sequence>
<dbReference type="OrthoDB" id="3612087at2"/>
<dbReference type="EMBL" id="WBMR01000017">
    <property type="protein sequence ID" value="KAB2385952.1"/>
    <property type="molecule type" value="Genomic_DNA"/>
</dbReference>
<proteinExistence type="predicted"/>
<dbReference type="AlphaFoldDB" id="A0A6L3VZM8"/>
<protein>
    <submittedName>
        <fullName evidence="2">Uncharacterized protein</fullName>
    </submittedName>
</protein>
<feature type="compositionally biased region" description="Polar residues" evidence="1">
    <location>
        <begin position="170"/>
        <end position="179"/>
    </location>
</feature>
<dbReference type="RefSeq" id="WP_151539563.1">
    <property type="nucleotide sequence ID" value="NZ_WBMR01000017.1"/>
</dbReference>
<evidence type="ECO:0000313" key="3">
    <source>
        <dbReference type="Proteomes" id="UP000483004"/>
    </source>
</evidence>
<gene>
    <name evidence="2" type="ORF">F9B16_09135</name>
</gene>
<feature type="region of interest" description="Disordered" evidence="1">
    <location>
        <begin position="91"/>
        <end position="179"/>
    </location>
</feature>